<feature type="domain" description="UBX" evidence="2">
    <location>
        <begin position="313"/>
        <end position="387"/>
    </location>
</feature>
<dbReference type="Proteomes" id="UP000001744">
    <property type="component" value="Unassembled WGS sequence"/>
</dbReference>
<accession>B6JY07</accession>
<dbReference type="PANTHER" id="PTHR23333">
    <property type="entry name" value="UBX DOMAIN CONTAINING PROTEIN"/>
    <property type="match status" value="1"/>
</dbReference>
<dbReference type="RefSeq" id="XP_002172718.1">
    <property type="nucleotide sequence ID" value="XM_002172682.2"/>
</dbReference>
<dbReference type="GO" id="GO:0031468">
    <property type="term" value="P:nuclear membrane reassembly"/>
    <property type="evidence" value="ECO:0000318"/>
    <property type="project" value="GO_Central"/>
</dbReference>
<organism evidence="5 7">
    <name type="scientific">Schizosaccharomyces japonicus (strain yFS275 / FY16936)</name>
    <name type="common">Fission yeast</name>
    <dbReference type="NCBI Taxonomy" id="402676"/>
    <lineage>
        <taxon>Eukaryota</taxon>
        <taxon>Fungi</taxon>
        <taxon>Dikarya</taxon>
        <taxon>Ascomycota</taxon>
        <taxon>Taphrinomycotina</taxon>
        <taxon>Schizosaccharomycetes</taxon>
        <taxon>Schizosaccharomycetales</taxon>
        <taxon>Schizosaccharomycetaceae</taxon>
        <taxon>Schizosaccharomyces</taxon>
    </lineage>
</organism>
<protein>
    <submittedName>
        <fullName evidence="5">UB Xdomain protein Ubx3</fullName>
    </submittedName>
</protein>
<feature type="region of interest" description="Disordered" evidence="1">
    <location>
        <begin position="44"/>
        <end position="128"/>
    </location>
</feature>
<evidence type="ECO:0000313" key="7">
    <source>
        <dbReference type="Proteomes" id="UP000001744"/>
    </source>
</evidence>
<feature type="domain" description="TAP-C" evidence="3">
    <location>
        <begin position="1"/>
        <end position="51"/>
    </location>
</feature>
<evidence type="ECO:0000313" key="6">
    <source>
        <dbReference type="JaponicusDB" id="SJAG_01467"/>
    </source>
</evidence>
<dbReference type="InterPro" id="IPR005637">
    <property type="entry name" value="TAP_C_dom"/>
</dbReference>
<dbReference type="GO" id="GO:0005634">
    <property type="term" value="C:nucleus"/>
    <property type="evidence" value="ECO:0000318"/>
    <property type="project" value="GO_Central"/>
</dbReference>
<evidence type="ECO:0000259" key="2">
    <source>
        <dbReference type="PROSITE" id="PS50033"/>
    </source>
</evidence>
<dbReference type="Pfam" id="PF00789">
    <property type="entry name" value="UBX"/>
    <property type="match status" value="1"/>
</dbReference>
<sequence length="389" mass="42355">MDKEELLDRFCNETGIDSTQGRFFLESSNWNYDLARMLFREVLPTESSQSSSLESGSSAHATGKASSAQHGQSSQAKPSASSSKPRNQHKKIATFRDLRNDESDEDNDNPNLFTGGEKSGLSVQGNNNDSKRHLIQQIFEKARQQGSVTPPGAENTASASHWTGHGTRLGTSASPSASEPETHAPSSQPASAAVLPTVERTLNFWKNGFSVDDGPLYNYDDPLNQETLRLINSGRAPLGLLNVAPNQPVNVIVQRRMDEEYHPKAKPFSGKGQRLGSSLTSTPIAAPSRPSTSVQSNVSSETSAQHSPIQVDEAKPSTRIQVRMLNGSREVVRLNLSHTIGDLYTAVRSRSAEQSFILCVPFPAKTLDNMDMSIEEAQLKNASLVQKHT</sequence>
<name>B6JY07_SCHJY</name>
<dbReference type="PANTHER" id="PTHR23333:SF20">
    <property type="entry name" value="NSFL1 COFACTOR P47"/>
    <property type="match status" value="1"/>
</dbReference>
<dbReference type="VEuPathDB" id="FungiDB:SJAG_01467"/>
<dbReference type="InterPro" id="IPR029071">
    <property type="entry name" value="Ubiquitin-like_domsf"/>
</dbReference>
<evidence type="ECO:0000259" key="3">
    <source>
        <dbReference type="PROSITE" id="PS51281"/>
    </source>
</evidence>
<dbReference type="HOGENOM" id="CLU_029402_4_1_1"/>
<dbReference type="CDD" id="cd01770">
    <property type="entry name" value="UBX_UBXN2"/>
    <property type="match status" value="1"/>
</dbReference>
<feature type="region of interest" description="Disordered" evidence="1">
    <location>
        <begin position="143"/>
        <end position="192"/>
    </location>
</feature>
<dbReference type="GO" id="GO:0043161">
    <property type="term" value="P:proteasome-mediated ubiquitin-dependent protein catabolic process"/>
    <property type="evidence" value="ECO:0000318"/>
    <property type="project" value="GO_Central"/>
</dbReference>
<dbReference type="JaponicusDB" id="SJAG_01467">
    <property type="gene designation" value="ubx3"/>
</dbReference>
<feature type="compositionally biased region" description="Low complexity" evidence="1">
    <location>
        <begin position="47"/>
        <end position="58"/>
    </location>
</feature>
<dbReference type="AlphaFoldDB" id="B6JY07"/>
<dbReference type="SMART" id="SM00553">
    <property type="entry name" value="SEP"/>
    <property type="match status" value="1"/>
</dbReference>
<dbReference type="SUPFAM" id="SSF46934">
    <property type="entry name" value="UBA-like"/>
    <property type="match status" value="1"/>
</dbReference>
<feature type="region of interest" description="Disordered" evidence="1">
    <location>
        <begin position="263"/>
        <end position="315"/>
    </location>
</feature>
<dbReference type="PROSITE" id="PS51399">
    <property type="entry name" value="SEP"/>
    <property type="match status" value="1"/>
</dbReference>
<dbReference type="SMART" id="SM00166">
    <property type="entry name" value="UBX"/>
    <property type="match status" value="1"/>
</dbReference>
<dbReference type="GeneID" id="7051424"/>
<dbReference type="SUPFAM" id="SSF102848">
    <property type="entry name" value="NSFL1 (p97 ATPase) cofactor p47, SEP domain"/>
    <property type="match status" value="1"/>
</dbReference>
<dbReference type="CDD" id="cd14348">
    <property type="entry name" value="UBA_p47"/>
    <property type="match status" value="1"/>
</dbReference>
<evidence type="ECO:0000313" key="5">
    <source>
        <dbReference type="EMBL" id="EEB06425.1"/>
    </source>
</evidence>
<dbReference type="eggNOG" id="KOG2086">
    <property type="taxonomic scope" value="Eukaryota"/>
</dbReference>
<dbReference type="GO" id="GO:0061025">
    <property type="term" value="P:membrane fusion"/>
    <property type="evidence" value="ECO:0000318"/>
    <property type="project" value="GO_Central"/>
</dbReference>
<keyword evidence="7" id="KW-1185">Reference proteome</keyword>
<gene>
    <name evidence="6" type="primary">ubx3</name>
    <name evidence="5" type="ORF">SJAG_01467</name>
</gene>
<dbReference type="OMA" id="NKDHTDK"/>
<dbReference type="Pfam" id="PF08059">
    <property type="entry name" value="SEP"/>
    <property type="match status" value="1"/>
</dbReference>
<dbReference type="InterPro" id="IPR012989">
    <property type="entry name" value="SEP_domain"/>
</dbReference>
<evidence type="ECO:0000259" key="4">
    <source>
        <dbReference type="PROSITE" id="PS51399"/>
    </source>
</evidence>
<dbReference type="Pfam" id="PF14555">
    <property type="entry name" value="UBA_4"/>
    <property type="match status" value="1"/>
</dbReference>
<dbReference type="Gene3D" id="3.30.420.210">
    <property type="entry name" value="SEP domain"/>
    <property type="match status" value="1"/>
</dbReference>
<feature type="compositionally biased region" description="Low complexity" evidence="1">
    <location>
        <begin position="65"/>
        <end position="85"/>
    </location>
</feature>
<dbReference type="GO" id="GO:0005829">
    <property type="term" value="C:cytosol"/>
    <property type="evidence" value="ECO:0000318"/>
    <property type="project" value="GO_Central"/>
</dbReference>
<feature type="domain" description="SEP" evidence="4">
    <location>
        <begin position="197"/>
        <end position="262"/>
    </location>
</feature>
<dbReference type="GO" id="GO:0007030">
    <property type="term" value="P:Golgi organization"/>
    <property type="evidence" value="ECO:0000318"/>
    <property type="project" value="GO_Central"/>
</dbReference>
<dbReference type="FunFam" id="3.30.420.210:FF:000002">
    <property type="entry name" value="UBX domain-containing protein 1"/>
    <property type="match status" value="1"/>
</dbReference>
<evidence type="ECO:0000256" key="1">
    <source>
        <dbReference type="SAM" id="MobiDB-lite"/>
    </source>
</evidence>
<feature type="compositionally biased region" description="Polar residues" evidence="1">
    <location>
        <begin position="169"/>
        <end position="190"/>
    </location>
</feature>
<dbReference type="InterPro" id="IPR009060">
    <property type="entry name" value="UBA-like_sf"/>
</dbReference>
<dbReference type="PROSITE" id="PS51281">
    <property type="entry name" value="TAP_C"/>
    <property type="match status" value="1"/>
</dbReference>
<dbReference type="GO" id="GO:0043130">
    <property type="term" value="F:ubiquitin binding"/>
    <property type="evidence" value="ECO:0000318"/>
    <property type="project" value="GO_Central"/>
</dbReference>
<reference evidence="5 7" key="1">
    <citation type="journal article" date="2011" name="Science">
        <title>Comparative functional genomics of the fission yeasts.</title>
        <authorList>
            <person name="Rhind N."/>
            <person name="Chen Z."/>
            <person name="Yassour M."/>
            <person name="Thompson D.A."/>
            <person name="Haas B.J."/>
            <person name="Habib N."/>
            <person name="Wapinski I."/>
            <person name="Roy S."/>
            <person name="Lin M.F."/>
            <person name="Heiman D.I."/>
            <person name="Young S.K."/>
            <person name="Furuya K."/>
            <person name="Guo Y."/>
            <person name="Pidoux A."/>
            <person name="Chen H.M."/>
            <person name="Robbertse B."/>
            <person name="Goldberg J.M."/>
            <person name="Aoki K."/>
            <person name="Bayne E.H."/>
            <person name="Berlin A.M."/>
            <person name="Desjardins C.A."/>
            <person name="Dobbs E."/>
            <person name="Dukaj L."/>
            <person name="Fan L."/>
            <person name="FitzGerald M.G."/>
            <person name="French C."/>
            <person name="Gujja S."/>
            <person name="Hansen K."/>
            <person name="Keifenheim D."/>
            <person name="Levin J.Z."/>
            <person name="Mosher R.A."/>
            <person name="Mueller C.A."/>
            <person name="Pfiffner J."/>
            <person name="Priest M."/>
            <person name="Russ C."/>
            <person name="Smialowska A."/>
            <person name="Swoboda P."/>
            <person name="Sykes S.M."/>
            <person name="Vaughn M."/>
            <person name="Vengrova S."/>
            <person name="Yoder R."/>
            <person name="Zeng Q."/>
            <person name="Allshire R."/>
            <person name="Baulcombe D."/>
            <person name="Birren B.W."/>
            <person name="Brown W."/>
            <person name="Ekwall K."/>
            <person name="Kellis M."/>
            <person name="Leatherwood J."/>
            <person name="Levin H."/>
            <person name="Margalit H."/>
            <person name="Martienssen R."/>
            <person name="Nieduszynski C.A."/>
            <person name="Spatafora J.W."/>
            <person name="Friedman N."/>
            <person name="Dalgaard J.Z."/>
            <person name="Baumann P."/>
            <person name="Niki H."/>
            <person name="Regev A."/>
            <person name="Nusbaum C."/>
        </authorList>
    </citation>
    <scope>NUCLEOTIDE SEQUENCE [LARGE SCALE GENOMIC DNA]</scope>
    <source>
        <strain evidence="7">yFS275 / FY16936</strain>
    </source>
</reference>
<dbReference type="Gene3D" id="1.10.8.10">
    <property type="entry name" value="DNA helicase RuvA subunit, C-terminal domain"/>
    <property type="match status" value="1"/>
</dbReference>
<feature type="compositionally biased region" description="Polar residues" evidence="1">
    <location>
        <begin position="275"/>
        <end position="308"/>
    </location>
</feature>
<dbReference type="OrthoDB" id="25887at2759"/>
<dbReference type="SUPFAM" id="SSF54236">
    <property type="entry name" value="Ubiquitin-like"/>
    <property type="match status" value="1"/>
</dbReference>
<dbReference type="InterPro" id="IPR036241">
    <property type="entry name" value="NSFL1C_SEP_dom_sf"/>
</dbReference>
<dbReference type="Gene3D" id="3.10.20.90">
    <property type="entry name" value="Phosphatidylinositol 3-kinase Catalytic Subunit, Chain A, domain 1"/>
    <property type="match status" value="1"/>
</dbReference>
<proteinExistence type="predicted"/>
<dbReference type="InterPro" id="IPR001012">
    <property type="entry name" value="UBX_dom"/>
</dbReference>
<dbReference type="GO" id="GO:0000045">
    <property type="term" value="P:autophagosome assembly"/>
    <property type="evidence" value="ECO:0000318"/>
    <property type="project" value="GO_Central"/>
</dbReference>
<dbReference type="GO" id="GO:0051028">
    <property type="term" value="P:mRNA transport"/>
    <property type="evidence" value="ECO:0007669"/>
    <property type="project" value="InterPro"/>
</dbReference>
<dbReference type="STRING" id="402676.B6JY07"/>
<dbReference type="PROSITE" id="PS50033">
    <property type="entry name" value="UBX"/>
    <property type="match status" value="1"/>
</dbReference>
<dbReference type="EMBL" id="KE651168">
    <property type="protein sequence ID" value="EEB06425.1"/>
    <property type="molecule type" value="Genomic_DNA"/>
</dbReference>